<feature type="transmembrane region" description="Helical" evidence="7">
    <location>
        <begin position="141"/>
        <end position="159"/>
    </location>
</feature>
<dbReference type="SUPFAM" id="SSF55874">
    <property type="entry name" value="ATPase domain of HSP90 chaperone/DNA topoisomerase II/histidine kinase"/>
    <property type="match status" value="1"/>
</dbReference>
<comment type="caution">
    <text evidence="9">The sequence shown here is derived from an EMBL/GenBank/DDBJ whole genome shotgun (WGS) entry which is preliminary data.</text>
</comment>
<feature type="domain" description="Histidine kinase" evidence="8">
    <location>
        <begin position="354"/>
        <end position="574"/>
    </location>
</feature>
<evidence type="ECO:0000256" key="7">
    <source>
        <dbReference type="SAM" id="Phobius"/>
    </source>
</evidence>
<keyword evidence="5 9" id="KW-0418">Kinase</keyword>
<keyword evidence="6" id="KW-0902">Two-component regulatory system</keyword>
<name>A0ABT3YEU6_9HYPH</name>
<gene>
    <name evidence="9" type="ORF">OEG82_10315</name>
</gene>
<keyword evidence="3" id="KW-0597">Phosphoprotein</keyword>
<dbReference type="InterPro" id="IPR050736">
    <property type="entry name" value="Sensor_HK_Regulatory"/>
</dbReference>
<feature type="transmembrane region" description="Helical" evidence="7">
    <location>
        <begin position="171"/>
        <end position="193"/>
    </location>
</feature>
<protein>
    <recommendedName>
        <fullName evidence="2">histidine kinase</fullName>
        <ecNumber evidence="2">2.7.13.3</ecNumber>
    </recommendedName>
</protein>
<evidence type="ECO:0000313" key="9">
    <source>
        <dbReference type="EMBL" id="MCY0094415.1"/>
    </source>
</evidence>
<keyword evidence="10" id="KW-1185">Reference proteome</keyword>
<dbReference type="PANTHER" id="PTHR43711">
    <property type="entry name" value="TWO-COMPONENT HISTIDINE KINASE"/>
    <property type="match status" value="1"/>
</dbReference>
<dbReference type="InterPro" id="IPR003661">
    <property type="entry name" value="HisK_dim/P_dom"/>
</dbReference>
<keyword evidence="7" id="KW-0812">Transmembrane</keyword>
<organism evidence="9 10">
    <name type="scientific">Hoeflea ulvae</name>
    <dbReference type="NCBI Taxonomy" id="2983764"/>
    <lineage>
        <taxon>Bacteria</taxon>
        <taxon>Pseudomonadati</taxon>
        <taxon>Pseudomonadota</taxon>
        <taxon>Alphaproteobacteria</taxon>
        <taxon>Hyphomicrobiales</taxon>
        <taxon>Rhizobiaceae</taxon>
        <taxon>Hoeflea</taxon>
    </lineage>
</organism>
<dbReference type="Gene3D" id="1.10.287.130">
    <property type="match status" value="1"/>
</dbReference>
<dbReference type="InterPro" id="IPR000014">
    <property type="entry name" value="PAS"/>
</dbReference>
<evidence type="ECO:0000256" key="5">
    <source>
        <dbReference type="ARBA" id="ARBA00022777"/>
    </source>
</evidence>
<dbReference type="SMART" id="SM00387">
    <property type="entry name" value="HATPase_c"/>
    <property type="match status" value="1"/>
</dbReference>
<dbReference type="SMART" id="SM00388">
    <property type="entry name" value="HisKA"/>
    <property type="match status" value="1"/>
</dbReference>
<dbReference type="CDD" id="cd00082">
    <property type="entry name" value="HisKA"/>
    <property type="match status" value="1"/>
</dbReference>
<dbReference type="InterPro" id="IPR003594">
    <property type="entry name" value="HATPase_dom"/>
</dbReference>
<dbReference type="InterPro" id="IPR036890">
    <property type="entry name" value="HATPase_C_sf"/>
</dbReference>
<accession>A0ABT3YEU6</accession>
<evidence type="ECO:0000256" key="3">
    <source>
        <dbReference type="ARBA" id="ARBA00022553"/>
    </source>
</evidence>
<dbReference type="RefSeq" id="WP_267612367.1">
    <property type="nucleotide sequence ID" value="NZ_JAOVZQ010000001.1"/>
</dbReference>
<sequence>MTKLDDLIDKMRLAGRQTAQSWLGPAALEADAEDRRVGAMTACLSSAILAPMLAVPVLLTAFSWPQAIAGALVAAAMPIAAAGVLSSTSSLRITGRISLAAAAAALATLAVLTGGLASPFLPLLALLPLEAAIYSSRPSGLALGAAAACLALALVAVAGQTGLAGAAPASGFLATGLSLGLYALVRGLAFALARPAAAKPAPVASVETVLVQDLAILDMFPGLVTRHNSRGDVTHVAGADQTDFIIRIGGFSGKGYVNHIHVADRIGFLDAIDCLRRGERRQQVELRFDCVGQESQFVHVAVSLQAEQDADGNFLGFIAQTRDISAEIADRLHADEIVEVAETANAAKTCFLAAVSHELRTPLNAILGFSDILAREYFGTFNDERQREYVALIHQSGEHLLSLVNTMLDMSKIDSGRYEVFVEPFQIGEVVDSCDAMLRLQATNRGVTLTRRLARGAGEVIADKGAMQQILINLVGNSIKFTEAGGVINVDVAVNDERLTLVVSDTGIGIPADKLARIGEPFVQAQDGLGRHYEGTGLGLSLVKGLVALHGGTFAIASTEGEGTVVTIDLPADGSGANRTPVETTAVAVAFPPVLPRPAIRNAQYRNEDHVETARSA</sequence>
<feature type="transmembrane region" description="Helical" evidence="7">
    <location>
        <begin position="67"/>
        <end position="85"/>
    </location>
</feature>
<proteinExistence type="predicted"/>
<evidence type="ECO:0000259" key="8">
    <source>
        <dbReference type="PROSITE" id="PS50109"/>
    </source>
</evidence>
<keyword evidence="4" id="KW-0808">Transferase</keyword>
<feature type="transmembrane region" description="Helical" evidence="7">
    <location>
        <begin position="97"/>
        <end position="121"/>
    </location>
</feature>
<dbReference type="InterPro" id="IPR004358">
    <property type="entry name" value="Sig_transdc_His_kin-like_C"/>
</dbReference>
<comment type="catalytic activity">
    <reaction evidence="1">
        <text>ATP + protein L-histidine = ADP + protein N-phospho-L-histidine.</text>
        <dbReference type="EC" id="2.7.13.3"/>
    </reaction>
</comment>
<dbReference type="PANTHER" id="PTHR43711:SF26">
    <property type="entry name" value="SENSOR HISTIDINE KINASE RCSC"/>
    <property type="match status" value="1"/>
</dbReference>
<dbReference type="InterPro" id="IPR005467">
    <property type="entry name" value="His_kinase_dom"/>
</dbReference>
<dbReference type="Pfam" id="PF00512">
    <property type="entry name" value="HisKA"/>
    <property type="match status" value="1"/>
</dbReference>
<dbReference type="PRINTS" id="PR00344">
    <property type="entry name" value="BCTRLSENSOR"/>
</dbReference>
<reference evidence="9" key="1">
    <citation type="submission" date="2022-10" db="EMBL/GenBank/DDBJ databases">
        <title>Hoeflea sp. J2-29, isolated from marine algae.</title>
        <authorList>
            <person name="Kristyanto S."/>
            <person name="Kim J.M."/>
            <person name="Jeon C.O."/>
        </authorList>
    </citation>
    <scope>NUCLEOTIDE SEQUENCE</scope>
    <source>
        <strain evidence="9">J2-29</strain>
    </source>
</reference>
<dbReference type="CDD" id="cd16922">
    <property type="entry name" value="HATPase_EvgS-ArcB-TorS-like"/>
    <property type="match status" value="1"/>
</dbReference>
<dbReference type="Pfam" id="PF02518">
    <property type="entry name" value="HATPase_c"/>
    <property type="match status" value="1"/>
</dbReference>
<feature type="transmembrane region" description="Helical" evidence="7">
    <location>
        <begin position="37"/>
        <end position="61"/>
    </location>
</feature>
<dbReference type="CDD" id="cd00130">
    <property type="entry name" value="PAS"/>
    <property type="match status" value="1"/>
</dbReference>
<evidence type="ECO:0000256" key="4">
    <source>
        <dbReference type="ARBA" id="ARBA00022679"/>
    </source>
</evidence>
<dbReference type="SUPFAM" id="SSF47384">
    <property type="entry name" value="Homodimeric domain of signal transducing histidine kinase"/>
    <property type="match status" value="1"/>
</dbReference>
<dbReference type="InterPro" id="IPR035965">
    <property type="entry name" value="PAS-like_dom_sf"/>
</dbReference>
<dbReference type="GO" id="GO:0016301">
    <property type="term" value="F:kinase activity"/>
    <property type="evidence" value="ECO:0007669"/>
    <property type="project" value="UniProtKB-KW"/>
</dbReference>
<evidence type="ECO:0000256" key="1">
    <source>
        <dbReference type="ARBA" id="ARBA00000085"/>
    </source>
</evidence>
<evidence type="ECO:0000256" key="2">
    <source>
        <dbReference type="ARBA" id="ARBA00012438"/>
    </source>
</evidence>
<dbReference type="PROSITE" id="PS50109">
    <property type="entry name" value="HIS_KIN"/>
    <property type="match status" value="1"/>
</dbReference>
<dbReference type="InterPro" id="IPR036097">
    <property type="entry name" value="HisK_dim/P_sf"/>
</dbReference>
<dbReference type="EMBL" id="JAOVZQ010000001">
    <property type="protein sequence ID" value="MCY0094415.1"/>
    <property type="molecule type" value="Genomic_DNA"/>
</dbReference>
<keyword evidence="7" id="KW-1133">Transmembrane helix</keyword>
<keyword evidence="7" id="KW-0472">Membrane</keyword>
<dbReference type="Gene3D" id="3.30.565.10">
    <property type="entry name" value="Histidine kinase-like ATPase, C-terminal domain"/>
    <property type="match status" value="1"/>
</dbReference>
<evidence type="ECO:0000256" key="6">
    <source>
        <dbReference type="ARBA" id="ARBA00023012"/>
    </source>
</evidence>
<dbReference type="EC" id="2.7.13.3" evidence="2"/>
<dbReference type="SUPFAM" id="SSF55785">
    <property type="entry name" value="PYP-like sensor domain (PAS domain)"/>
    <property type="match status" value="1"/>
</dbReference>
<dbReference type="Proteomes" id="UP001081283">
    <property type="component" value="Unassembled WGS sequence"/>
</dbReference>
<evidence type="ECO:0000313" key="10">
    <source>
        <dbReference type="Proteomes" id="UP001081283"/>
    </source>
</evidence>